<dbReference type="AlphaFoldDB" id="A0AAU7PRT6"/>
<dbReference type="Gene3D" id="1.10.287.950">
    <property type="entry name" value="Methyl-accepting chemotaxis protein"/>
    <property type="match status" value="1"/>
</dbReference>
<gene>
    <name evidence="1" type="ORF">ABFV83_04045</name>
</gene>
<organism evidence="1">
    <name type="scientific">Lacrimispora sp. BS-2</name>
    <dbReference type="NCBI Taxonomy" id="3151850"/>
    <lineage>
        <taxon>Bacteria</taxon>
        <taxon>Bacillati</taxon>
        <taxon>Bacillota</taxon>
        <taxon>Clostridia</taxon>
        <taxon>Lachnospirales</taxon>
        <taxon>Lachnospiraceae</taxon>
        <taxon>Lacrimispora</taxon>
    </lineage>
</organism>
<dbReference type="EMBL" id="CP157940">
    <property type="protein sequence ID" value="XBS54979.1"/>
    <property type="molecule type" value="Genomic_DNA"/>
</dbReference>
<proteinExistence type="predicted"/>
<protein>
    <recommendedName>
        <fullName evidence="2">Methyl-accepting chemotaxis protein</fullName>
    </recommendedName>
</protein>
<dbReference type="SUPFAM" id="SSF58104">
    <property type="entry name" value="Methyl-accepting chemotaxis protein (MCP) signaling domain"/>
    <property type="match status" value="1"/>
</dbReference>
<evidence type="ECO:0000313" key="1">
    <source>
        <dbReference type="EMBL" id="XBS54979.1"/>
    </source>
</evidence>
<dbReference type="RefSeq" id="WP_349947665.1">
    <property type="nucleotide sequence ID" value="NZ_CP157940.1"/>
</dbReference>
<reference evidence="1" key="1">
    <citation type="submission" date="2024-06" db="EMBL/GenBank/DDBJ databases">
        <title>Lacrimispora cavernae sp. nov., a novel anaerobe isolated from bat guano pile inside a cave.</title>
        <authorList>
            <person name="Miller S.L."/>
            <person name="Lu N."/>
            <person name="King J."/>
            <person name="Sankaranarayanan K."/>
            <person name="Lawson P.A."/>
        </authorList>
    </citation>
    <scope>NUCLEOTIDE SEQUENCE</scope>
    <source>
        <strain evidence="1">BS-2</strain>
    </source>
</reference>
<accession>A0AAU7PRT6</accession>
<sequence>MGKQNTEQTADVFKKIVEQTDSVNTLVSKISESLKSQANSVSELGDGMQKISMVTQVNAVSLMLQ</sequence>
<evidence type="ECO:0008006" key="2">
    <source>
        <dbReference type="Google" id="ProtNLM"/>
    </source>
</evidence>
<name>A0AAU7PRT6_9FIRM</name>